<gene>
    <name evidence="11" type="ORF">FJQ54_06825</name>
</gene>
<feature type="compositionally biased region" description="Basic and acidic residues" evidence="8">
    <location>
        <begin position="236"/>
        <end position="252"/>
    </location>
</feature>
<dbReference type="PANTHER" id="PTHR38035">
    <property type="entry name" value="UPF0070 PROTEIN YFGM"/>
    <property type="match status" value="1"/>
</dbReference>
<keyword evidence="12" id="KW-1185">Reference proteome</keyword>
<feature type="transmembrane region" description="Helical" evidence="9">
    <location>
        <begin position="46"/>
        <end position="64"/>
    </location>
</feature>
<evidence type="ECO:0000256" key="8">
    <source>
        <dbReference type="SAM" id="MobiDB-lite"/>
    </source>
</evidence>
<dbReference type="Pfam" id="PF09976">
    <property type="entry name" value="TPR_21"/>
    <property type="match status" value="1"/>
</dbReference>
<keyword evidence="5 9" id="KW-1133">Transmembrane helix</keyword>
<evidence type="ECO:0000259" key="10">
    <source>
        <dbReference type="Pfam" id="PF09976"/>
    </source>
</evidence>
<keyword evidence="6 9" id="KW-0472">Membrane</keyword>
<feature type="region of interest" description="Disordered" evidence="8">
    <location>
        <begin position="230"/>
        <end position="267"/>
    </location>
</feature>
<feature type="region of interest" description="Disordered" evidence="8">
    <location>
        <begin position="1"/>
        <end position="20"/>
    </location>
</feature>
<comment type="subcellular location">
    <subcellularLocation>
        <location evidence="2">Cell membrane</location>
    </subcellularLocation>
    <subcellularLocation>
        <location evidence="1">Membrane</location>
        <topology evidence="1">Single-pass membrane protein</topology>
    </subcellularLocation>
</comment>
<evidence type="ECO:0000313" key="11">
    <source>
        <dbReference type="EMBL" id="TPE62237.1"/>
    </source>
</evidence>
<evidence type="ECO:0000313" key="12">
    <source>
        <dbReference type="Proteomes" id="UP000319897"/>
    </source>
</evidence>
<dbReference type="AlphaFoldDB" id="A0A501XQ58"/>
<evidence type="ECO:0000256" key="1">
    <source>
        <dbReference type="ARBA" id="ARBA00004167"/>
    </source>
</evidence>
<dbReference type="OrthoDB" id="7173339at2"/>
<keyword evidence="3" id="KW-1003">Cell membrane</keyword>
<keyword evidence="4 9" id="KW-0812">Transmembrane</keyword>
<dbReference type="GO" id="GO:0005886">
    <property type="term" value="C:plasma membrane"/>
    <property type="evidence" value="ECO:0007669"/>
    <property type="project" value="UniProtKB-SubCell"/>
</dbReference>
<dbReference type="Proteomes" id="UP000319897">
    <property type="component" value="Unassembled WGS sequence"/>
</dbReference>
<sequence length="267" mass="28952">MLRERDLASTPPMKPSDPRDQAFIREVDEAYREDELKKFMSSWGRWILLAVVLGLVALGGWFWWKAEQTRRIEAISEQFSGALEKAESGGSTEALKELDSVTQSSSSGYRALGNMAKAGIALQGGDEAKAIADLKQVVDDGRAAQAFRDAAAMKQLRLEFDKLPPAEVIKRTAPFLAGDSPWFPIAGEMAALAHLKAGEADKAGPLFYRIASDERSPQSLRARAEQMAAALGQDVTKIEEERTRKAKAEADSAAKAAGETPAETAAK</sequence>
<dbReference type="InterPro" id="IPR018704">
    <property type="entry name" value="SecYEG/CpoB_TPR"/>
</dbReference>
<reference evidence="11 12" key="1">
    <citation type="submission" date="2019-06" db="EMBL/GenBank/DDBJ databases">
        <authorList>
            <person name="Lee I."/>
            <person name="Jang G.I."/>
            <person name="Hwang C.Y."/>
        </authorList>
    </citation>
    <scope>NUCLEOTIDE SEQUENCE [LARGE SCALE GENOMIC DNA]</scope>
    <source>
        <strain evidence="11 12">PAMC 28131</strain>
    </source>
</reference>
<dbReference type="PANTHER" id="PTHR38035:SF1">
    <property type="entry name" value="ANCILLARY SECYEG TRANSLOCON SUBUNIT"/>
    <property type="match status" value="1"/>
</dbReference>
<accession>A0A501XQ58</accession>
<proteinExistence type="predicted"/>
<dbReference type="InterPro" id="IPR026039">
    <property type="entry name" value="YfgM"/>
</dbReference>
<dbReference type="EMBL" id="VFSU01000019">
    <property type="protein sequence ID" value="TPE62237.1"/>
    <property type="molecule type" value="Genomic_DNA"/>
</dbReference>
<evidence type="ECO:0000256" key="3">
    <source>
        <dbReference type="ARBA" id="ARBA00022475"/>
    </source>
</evidence>
<name>A0A501XQ58_9SPHN</name>
<evidence type="ECO:0000256" key="2">
    <source>
        <dbReference type="ARBA" id="ARBA00004236"/>
    </source>
</evidence>
<evidence type="ECO:0000256" key="9">
    <source>
        <dbReference type="SAM" id="Phobius"/>
    </source>
</evidence>
<dbReference type="GO" id="GO:0044877">
    <property type="term" value="F:protein-containing complex binding"/>
    <property type="evidence" value="ECO:0007669"/>
    <property type="project" value="InterPro"/>
</dbReference>
<evidence type="ECO:0000256" key="6">
    <source>
        <dbReference type="ARBA" id="ARBA00023136"/>
    </source>
</evidence>
<comment type="caution">
    <text evidence="11">The sequence shown here is derived from an EMBL/GenBank/DDBJ whole genome shotgun (WGS) entry which is preliminary data.</text>
</comment>
<protein>
    <submittedName>
        <fullName evidence="11">Tetratricopeptide repeat protein</fullName>
    </submittedName>
</protein>
<organism evidence="11 12">
    <name type="scientific">Sandaracinobacter neustonicus</name>
    <dbReference type="NCBI Taxonomy" id="1715348"/>
    <lineage>
        <taxon>Bacteria</taxon>
        <taxon>Pseudomonadati</taxon>
        <taxon>Pseudomonadota</taxon>
        <taxon>Alphaproteobacteria</taxon>
        <taxon>Sphingomonadales</taxon>
        <taxon>Sphingosinicellaceae</taxon>
        <taxon>Sandaracinobacter</taxon>
    </lineage>
</organism>
<evidence type="ECO:0000256" key="7">
    <source>
        <dbReference type="ARBA" id="ARBA00023186"/>
    </source>
</evidence>
<keyword evidence="7" id="KW-0143">Chaperone</keyword>
<evidence type="ECO:0000256" key="5">
    <source>
        <dbReference type="ARBA" id="ARBA00022989"/>
    </source>
</evidence>
<evidence type="ECO:0000256" key="4">
    <source>
        <dbReference type="ARBA" id="ARBA00022692"/>
    </source>
</evidence>
<feature type="domain" description="Ancillary SecYEG translocon subunit/Cell division coordinator CpoB TPR" evidence="10">
    <location>
        <begin position="37"/>
        <end position="155"/>
    </location>
</feature>